<reference evidence="2 3" key="1">
    <citation type="submission" date="2019-03" db="EMBL/GenBank/DDBJ databases">
        <title>An improved genome assembly of the fluke Schistosoma japonicum.</title>
        <authorList>
            <person name="Hu W."/>
            <person name="Luo F."/>
            <person name="Yin M."/>
            <person name="Mo X."/>
            <person name="Sun C."/>
            <person name="Wu Q."/>
            <person name="Zhu B."/>
            <person name="Xiang M."/>
            <person name="Wang J."/>
            <person name="Wang Y."/>
            <person name="Zhang T."/>
            <person name="Xu B."/>
            <person name="Zheng H."/>
            <person name="Feng Z."/>
        </authorList>
    </citation>
    <scope>NUCLEOTIDE SEQUENCE [LARGE SCALE GENOMIC DNA]</scope>
    <source>
        <strain evidence="2">HuSjv2</strain>
        <tissue evidence="2">Worms</tissue>
    </source>
</reference>
<evidence type="ECO:0000313" key="3">
    <source>
        <dbReference type="Proteomes" id="UP000311919"/>
    </source>
</evidence>
<comment type="caution">
    <text evidence="2">The sequence shown here is derived from an EMBL/GenBank/DDBJ whole genome shotgun (WGS) entry which is preliminary data.</text>
</comment>
<proteinExistence type="predicted"/>
<keyword evidence="1" id="KW-0732">Signal</keyword>
<evidence type="ECO:0000313" key="2">
    <source>
        <dbReference type="EMBL" id="TNN05123.1"/>
    </source>
</evidence>
<sequence>MNRIKLSVLFMCLVLISTPGIQVFIQAGHLVKAIAILDTCYICDCYEGAINLYVFTILNSERPPKWMCPKCLCFTNIG</sequence>
<dbReference type="EMBL" id="SKCS01000594">
    <property type="protein sequence ID" value="TNN05123.1"/>
    <property type="molecule type" value="Genomic_DNA"/>
</dbReference>
<dbReference type="Proteomes" id="UP000311919">
    <property type="component" value="Unassembled WGS sequence"/>
</dbReference>
<feature type="chain" id="PRO_5021350081" description="Secreted protein" evidence="1">
    <location>
        <begin position="21"/>
        <end position="78"/>
    </location>
</feature>
<evidence type="ECO:0000256" key="1">
    <source>
        <dbReference type="SAM" id="SignalP"/>
    </source>
</evidence>
<organism evidence="2 3">
    <name type="scientific">Schistosoma japonicum</name>
    <name type="common">Blood fluke</name>
    <dbReference type="NCBI Taxonomy" id="6182"/>
    <lineage>
        <taxon>Eukaryota</taxon>
        <taxon>Metazoa</taxon>
        <taxon>Spiralia</taxon>
        <taxon>Lophotrochozoa</taxon>
        <taxon>Platyhelminthes</taxon>
        <taxon>Trematoda</taxon>
        <taxon>Digenea</taxon>
        <taxon>Strigeidida</taxon>
        <taxon>Schistosomatoidea</taxon>
        <taxon>Schistosomatidae</taxon>
        <taxon>Schistosoma</taxon>
    </lineage>
</organism>
<dbReference type="AlphaFoldDB" id="A0A4Z2CLH0"/>
<evidence type="ECO:0008006" key="4">
    <source>
        <dbReference type="Google" id="ProtNLM"/>
    </source>
</evidence>
<feature type="signal peptide" evidence="1">
    <location>
        <begin position="1"/>
        <end position="20"/>
    </location>
</feature>
<accession>A0A4Z2CLH0</accession>
<keyword evidence="3" id="KW-1185">Reference proteome</keyword>
<protein>
    <recommendedName>
        <fullName evidence="4">Secreted protein</fullName>
    </recommendedName>
</protein>
<name>A0A4Z2CLH0_SCHJA</name>
<gene>
    <name evidence="2" type="ORF">EWB00_009644</name>
</gene>